<dbReference type="EMBL" id="JABFAD010000013">
    <property type="protein sequence ID" value="MBA0815721.1"/>
    <property type="molecule type" value="Genomic_DNA"/>
</dbReference>
<organism evidence="1 2">
    <name type="scientific">Gossypium harknessii</name>
    <dbReference type="NCBI Taxonomy" id="34285"/>
    <lineage>
        <taxon>Eukaryota</taxon>
        <taxon>Viridiplantae</taxon>
        <taxon>Streptophyta</taxon>
        <taxon>Embryophyta</taxon>
        <taxon>Tracheophyta</taxon>
        <taxon>Spermatophyta</taxon>
        <taxon>Magnoliopsida</taxon>
        <taxon>eudicotyledons</taxon>
        <taxon>Gunneridae</taxon>
        <taxon>Pentapetalae</taxon>
        <taxon>rosids</taxon>
        <taxon>malvids</taxon>
        <taxon>Malvales</taxon>
        <taxon>Malvaceae</taxon>
        <taxon>Malvoideae</taxon>
        <taxon>Gossypium</taxon>
    </lineage>
</organism>
<reference evidence="1 2" key="1">
    <citation type="journal article" date="2019" name="Genome Biol. Evol.">
        <title>Insights into the evolution of the New World diploid cottons (Gossypium, subgenus Houzingenia) based on genome sequencing.</title>
        <authorList>
            <person name="Grover C.E."/>
            <person name="Arick M.A. 2nd"/>
            <person name="Thrash A."/>
            <person name="Conover J.L."/>
            <person name="Sanders W.S."/>
            <person name="Peterson D.G."/>
            <person name="Frelichowski J.E."/>
            <person name="Scheffler J.A."/>
            <person name="Scheffler B.E."/>
            <person name="Wendel J.F."/>
        </authorList>
    </citation>
    <scope>NUCLEOTIDE SEQUENCE [LARGE SCALE GENOMIC DNA]</scope>
    <source>
        <strain evidence="1">0</strain>
        <tissue evidence="1">Leaf</tissue>
    </source>
</reference>
<dbReference type="InterPro" id="IPR005508">
    <property type="entry name" value="At2g31720-like"/>
</dbReference>
<dbReference type="AlphaFoldDB" id="A0A7J9I0S3"/>
<evidence type="ECO:0000313" key="1">
    <source>
        <dbReference type="EMBL" id="MBA0815721.1"/>
    </source>
</evidence>
<evidence type="ECO:0000313" key="2">
    <source>
        <dbReference type="Proteomes" id="UP000593560"/>
    </source>
</evidence>
<dbReference type="Proteomes" id="UP000593560">
    <property type="component" value="Unassembled WGS sequence"/>
</dbReference>
<keyword evidence="2" id="KW-1185">Reference proteome</keyword>
<dbReference type="PANTHER" id="PTHR31541">
    <property type="entry name" value="B3 DOMAIN PLANT PROTEIN-RELATED"/>
    <property type="match status" value="1"/>
</dbReference>
<gene>
    <name evidence="1" type="ORF">Gohar_000474</name>
</gene>
<protein>
    <submittedName>
        <fullName evidence="1">Uncharacterized protein</fullName>
    </submittedName>
</protein>
<dbReference type="OrthoDB" id="1090008at2759"/>
<dbReference type="PANTHER" id="PTHR31541:SF25">
    <property type="entry name" value="GAMMA-GLIADIN B"/>
    <property type="match status" value="1"/>
</dbReference>
<accession>A0A7J9I0S3</accession>
<sequence>MSELKGKEKVDNGDHSWLELLLKFVACLVTEMENKMMIEKRGKKKQKTNNINNQTKRQDLEKFMELCLEPPSDMPQVFKDCIKDLGRSEIKLSPFRNEDEERMLNAKRKMAVAFVEPCLSVSTVNLAKWNIGSSLSYIINEDYSKVLKNNRDSLKPNKVVQIWLFRVQPNSQLGFALIKVID</sequence>
<comment type="caution">
    <text evidence="1">The sequence shown here is derived from an EMBL/GenBank/DDBJ whole genome shotgun (WGS) entry which is preliminary data.</text>
</comment>
<name>A0A7J9I0S3_9ROSI</name>
<dbReference type="GO" id="GO:0003677">
    <property type="term" value="F:DNA binding"/>
    <property type="evidence" value="ECO:0007669"/>
    <property type="project" value="InterPro"/>
</dbReference>
<proteinExistence type="predicted"/>